<dbReference type="AlphaFoldDB" id="A0A9P0EHH2"/>
<evidence type="ECO:0000313" key="1">
    <source>
        <dbReference type="EMBL" id="CAH0049044.1"/>
    </source>
</evidence>
<sequence>MTNANKTDISGDQITGGDTKLTNFVTVPRQWGLAGRELTLTTNQGGSVMERWMAEAATDAPFHALAMVATGSAPAGADTVTKKAQP</sequence>
<dbReference type="Proteomes" id="UP000775872">
    <property type="component" value="Unassembled WGS sequence"/>
</dbReference>
<accession>A0A9P0EHH2</accession>
<protein>
    <submittedName>
        <fullName evidence="1">Uncharacterized protein</fullName>
    </submittedName>
</protein>
<name>A0A9P0EHH2_9HYPO</name>
<dbReference type="EMBL" id="CABFOC020000035">
    <property type="protein sequence ID" value="CAH0049044.1"/>
    <property type="molecule type" value="Genomic_DNA"/>
</dbReference>
<keyword evidence="2" id="KW-1185">Reference proteome</keyword>
<gene>
    <name evidence="1" type="ORF">CSOL1703_00000994</name>
</gene>
<reference evidence="1" key="1">
    <citation type="submission" date="2021-10" db="EMBL/GenBank/DDBJ databases">
        <authorList>
            <person name="Piombo E."/>
        </authorList>
    </citation>
    <scope>NUCLEOTIDE SEQUENCE</scope>
</reference>
<dbReference type="OrthoDB" id="10334466at2759"/>
<organism evidence="1 2">
    <name type="scientific">Clonostachys solani</name>
    <dbReference type="NCBI Taxonomy" id="160281"/>
    <lineage>
        <taxon>Eukaryota</taxon>
        <taxon>Fungi</taxon>
        <taxon>Dikarya</taxon>
        <taxon>Ascomycota</taxon>
        <taxon>Pezizomycotina</taxon>
        <taxon>Sordariomycetes</taxon>
        <taxon>Hypocreomycetidae</taxon>
        <taxon>Hypocreales</taxon>
        <taxon>Bionectriaceae</taxon>
        <taxon>Clonostachys</taxon>
    </lineage>
</organism>
<proteinExistence type="predicted"/>
<comment type="caution">
    <text evidence="1">The sequence shown here is derived from an EMBL/GenBank/DDBJ whole genome shotgun (WGS) entry which is preliminary data.</text>
</comment>
<evidence type="ECO:0000313" key="2">
    <source>
        <dbReference type="Proteomes" id="UP000775872"/>
    </source>
</evidence>